<feature type="transmembrane region" description="Helical" evidence="1">
    <location>
        <begin position="102"/>
        <end position="124"/>
    </location>
</feature>
<dbReference type="Proteomes" id="UP000075025">
    <property type="component" value="Unassembled WGS sequence"/>
</dbReference>
<dbReference type="AlphaFoldDB" id="A0A147EQ36"/>
<keyword evidence="1" id="KW-0472">Membrane</keyword>
<dbReference type="RefSeq" id="WP_153004364.1">
    <property type="nucleotide sequence ID" value="NZ_LDRT01000192.1"/>
</dbReference>
<organism evidence="2 3">
    <name type="scientific">Microbacterium testaceum</name>
    <name type="common">Aureobacterium testaceum</name>
    <name type="synonym">Brevibacterium testaceum</name>
    <dbReference type="NCBI Taxonomy" id="2033"/>
    <lineage>
        <taxon>Bacteria</taxon>
        <taxon>Bacillati</taxon>
        <taxon>Actinomycetota</taxon>
        <taxon>Actinomycetes</taxon>
        <taxon>Micrococcales</taxon>
        <taxon>Microbacteriaceae</taxon>
        <taxon>Microbacterium</taxon>
    </lineage>
</organism>
<gene>
    <name evidence="2" type="ORF">NS220_18190</name>
</gene>
<comment type="caution">
    <text evidence="2">The sequence shown here is derived from an EMBL/GenBank/DDBJ whole genome shotgun (WGS) entry which is preliminary data.</text>
</comment>
<dbReference type="EMBL" id="LDRT01000192">
    <property type="protein sequence ID" value="KTR86515.1"/>
    <property type="molecule type" value="Genomic_DNA"/>
</dbReference>
<protein>
    <submittedName>
        <fullName evidence="2">Uncharacterized protein</fullName>
    </submittedName>
</protein>
<dbReference type="PATRIC" id="fig|2033.6.peg.1428"/>
<accession>A0A147EQ36</accession>
<feature type="transmembrane region" description="Helical" evidence="1">
    <location>
        <begin position="144"/>
        <end position="169"/>
    </location>
</feature>
<feature type="transmembrane region" description="Helical" evidence="1">
    <location>
        <begin position="59"/>
        <end position="81"/>
    </location>
</feature>
<sequence>MSSRPDTDGARSPGRLSGRTRMLITLLTVLLGVPAVLFAWIGGVLVTEAWGLELSPTQVLTGILSAITGAVLWPLALRRLYREMESRRSAGASTTPSWREAVVRAVIVVLGAVGIMALSGPLDLVAAVRSAGATIAIGPRENGMLLQLVATIAILLLAAPALVVTQRALQRMSPDDPRRARTEERQNWHFAAATAWVVSLLVGYLLSIAALMTM</sequence>
<name>A0A147EQ36_MICTE</name>
<keyword evidence="1" id="KW-0812">Transmembrane</keyword>
<feature type="transmembrane region" description="Helical" evidence="1">
    <location>
        <begin position="190"/>
        <end position="212"/>
    </location>
</feature>
<dbReference type="OrthoDB" id="6057302at2"/>
<evidence type="ECO:0000313" key="2">
    <source>
        <dbReference type="EMBL" id="KTR86515.1"/>
    </source>
</evidence>
<evidence type="ECO:0000313" key="3">
    <source>
        <dbReference type="Proteomes" id="UP000075025"/>
    </source>
</evidence>
<evidence type="ECO:0000256" key="1">
    <source>
        <dbReference type="SAM" id="Phobius"/>
    </source>
</evidence>
<reference evidence="2 3" key="1">
    <citation type="journal article" date="2016" name="Front. Microbiol.">
        <title>Genomic Resource of Rice Seed Associated Bacteria.</title>
        <authorList>
            <person name="Midha S."/>
            <person name="Bansal K."/>
            <person name="Sharma S."/>
            <person name="Kumar N."/>
            <person name="Patil P.P."/>
            <person name="Chaudhry V."/>
            <person name="Patil P.B."/>
        </authorList>
    </citation>
    <scope>NUCLEOTIDE SEQUENCE [LARGE SCALE GENOMIC DNA]</scope>
    <source>
        <strain evidence="2 3">NS220</strain>
    </source>
</reference>
<keyword evidence="1" id="KW-1133">Transmembrane helix</keyword>
<proteinExistence type="predicted"/>
<feature type="transmembrane region" description="Helical" evidence="1">
    <location>
        <begin position="21"/>
        <end position="47"/>
    </location>
</feature>